<gene>
    <name evidence="1" type="ORF">MSAN_02369100</name>
</gene>
<dbReference type="Proteomes" id="UP000623467">
    <property type="component" value="Unassembled WGS sequence"/>
</dbReference>
<protein>
    <submittedName>
        <fullName evidence="1">Uncharacterized protein</fullName>
    </submittedName>
</protein>
<comment type="caution">
    <text evidence="1">The sequence shown here is derived from an EMBL/GenBank/DDBJ whole genome shotgun (WGS) entry which is preliminary data.</text>
</comment>
<sequence length="284" mass="31508">MYDDREQKYAQRVEIVTAWLHRSGECLLLISVYGRDNLLMIPAEFTRVLAALIPFASRWQDITFRGIVAMALETLAGINEADVRCSRASIFTTSLSRANTQQPSTKWGFLGLLNEPRISNFSFRGAGRDILTFPVRWAGMTELYIVHSGRNPHGPCEPFDRAVEILAMCSQLRTCRLTVEDRDRSFVATAAFQVDLACLHSLSIKSVRLPVIRTQGRFSFVSFPALRHLDLYGGGDVPAYDEEATTYAPFPTHATAPHLEALEISTNLFGTAEALAGLPCGLPP</sequence>
<dbReference type="OrthoDB" id="3365698at2759"/>
<organism evidence="1 2">
    <name type="scientific">Mycena sanguinolenta</name>
    <dbReference type="NCBI Taxonomy" id="230812"/>
    <lineage>
        <taxon>Eukaryota</taxon>
        <taxon>Fungi</taxon>
        <taxon>Dikarya</taxon>
        <taxon>Basidiomycota</taxon>
        <taxon>Agaricomycotina</taxon>
        <taxon>Agaricomycetes</taxon>
        <taxon>Agaricomycetidae</taxon>
        <taxon>Agaricales</taxon>
        <taxon>Marasmiineae</taxon>
        <taxon>Mycenaceae</taxon>
        <taxon>Mycena</taxon>
    </lineage>
</organism>
<dbReference type="Gene3D" id="3.80.10.10">
    <property type="entry name" value="Ribonuclease Inhibitor"/>
    <property type="match status" value="1"/>
</dbReference>
<reference evidence="1" key="1">
    <citation type="submission" date="2020-05" db="EMBL/GenBank/DDBJ databases">
        <title>Mycena genomes resolve the evolution of fungal bioluminescence.</title>
        <authorList>
            <person name="Tsai I.J."/>
        </authorList>
    </citation>
    <scope>NUCLEOTIDE SEQUENCE</scope>
    <source>
        <strain evidence="1">160909Yilan</strain>
    </source>
</reference>
<evidence type="ECO:0000313" key="1">
    <source>
        <dbReference type="EMBL" id="KAF7334824.1"/>
    </source>
</evidence>
<dbReference type="InterPro" id="IPR032675">
    <property type="entry name" value="LRR_dom_sf"/>
</dbReference>
<accession>A0A8H7CEN7</accession>
<keyword evidence="2" id="KW-1185">Reference proteome</keyword>
<proteinExistence type="predicted"/>
<dbReference type="EMBL" id="JACAZH010000045">
    <property type="protein sequence ID" value="KAF7334824.1"/>
    <property type="molecule type" value="Genomic_DNA"/>
</dbReference>
<name>A0A8H7CEN7_9AGAR</name>
<dbReference type="AlphaFoldDB" id="A0A8H7CEN7"/>
<evidence type="ECO:0000313" key="2">
    <source>
        <dbReference type="Proteomes" id="UP000623467"/>
    </source>
</evidence>